<evidence type="ECO:0000259" key="10">
    <source>
        <dbReference type="Pfam" id="PF08753"/>
    </source>
</evidence>
<dbReference type="InterPro" id="IPR002145">
    <property type="entry name" value="CopG"/>
</dbReference>
<dbReference type="InterPro" id="IPR014160">
    <property type="entry name" value="Nickel_NikR_proteobac"/>
</dbReference>
<dbReference type="Gene3D" id="3.30.70.1150">
    <property type="entry name" value="ACT-like. Chain A, domain 2"/>
    <property type="match status" value="1"/>
</dbReference>
<keyword evidence="6 8" id="KW-0804">Transcription</keyword>
<protein>
    <recommendedName>
        <fullName evidence="8">Putative nickel-responsive regulator</fullName>
    </recommendedName>
</protein>
<feature type="domain" description="Transcription factor NikR nickel binding C-terminal" evidence="10">
    <location>
        <begin position="54"/>
        <end position="129"/>
    </location>
</feature>
<dbReference type="InterPro" id="IPR010985">
    <property type="entry name" value="Ribbon_hlx_hlx"/>
</dbReference>
<dbReference type="EMBL" id="JBHSLL010000011">
    <property type="protein sequence ID" value="MFC5384938.1"/>
    <property type="molecule type" value="Genomic_DNA"/>
</dbReference>
<evidence type="ECO:0000256" key="3">
    <source>
        <dbReference type="ARBA" id="ARBA00022723"/>
    </source>
</evidence>
<gene>
    <name evidence="11" type="primary">nikR</name>
    <name evidence="11" type="ORF">ACFPLB_03045</name>
</gene>
<reference evidence="12" key="1">
    <citation type="journal article" date="2019" name="Int. J. Syst. Evol. Microbiol.">
        <title>The Global Catalogue of Microorganisms (GCM) 10K type strain sequencing project: providing services to taxonomists for standard genome sequencing and annotation.</title>
        <authorList>
            <consortium name="The Broad Institute Genomics Platform"/>
            <consortium name="The Broad Institute Genome Sequencing Center for Infectious Disease"/>
            <person name="Wu L."/>
            <person name="Ma J."/>
        </authorList>
    </citation>
    <scope>NUCLEOTIDE SEQUENCE [LARGE SCALE GENOMIC DNA]</scope>
    <source>
        <strain evidence="12">CGMCC 4.1415</strain>
    </source>
</reference>
<organism evidence="11 12">
    <name type="scientific">Aquamicrobium segne</name>
    <dbReference type="NCBI Taxonomy" id="469547"/>
    <lineage>
        <taxon>Bacteria</taxon>
        <taxon>Pseudomonadati</taxon>
        <taxon>Pseudomonadota</taxon>
        <taxon>Alphaproteobacteria</taxon>
        <taxon>Hyphomicrobiales</taxon>
        <taxon>Phyllobacteriaceae</taxon>
        <taxon>Aquamicrobium</taxon>
    </lineage>
</organism>
<dbReference type="NCBIfam" id="TIGR02793">
    <property type="entry name" value="nikR"/>
    <property type="match status" value="1"/>
</dbReference>
<comment type="caution">
    <text evidence="11">The sequence shown here is derived from an EMBL/GenBank/DDBJ whole genome shotgun (WGS) entry which is preliminary data.</text>
</comment>
<keyword evidence="3 8" id="KW-0479">Metal-binding</keyword>
<dbReference type="InterPro" id="IPR014864">
    <property type="entry name" value="TF_NikR_Ni-bd_C"/>
</dbReference>
<dbReference type="InterPro" id="IPR045865">
    <property type="entry name" value="ACT-like_dom_sf"/>
</dbReference>
<keyword evidence="4 8" id="KW-0805">Transcription regulation</keyword>
<dbReference type="PANTHER" id="PTHR34719">
    <property type="entry name" value="NICKEL-RESPONSIVE REGULATOR"/>
    <property type="match status" value="1"/>
</dbReference>
<proteinExistence type="inferred from homology"/>
<dbReference type="Proteomes" id="UP001596016">
    <property type="component" value="Unassembled WGS sequence"/>
</dbReference>
<feature type="domain" description="Ribbon-helix-helix protein CopG" evidence="9">
    <location>
        <begin position="2"/>
        <end position="40"/>
    </location>
</feature>
<dbReference type="Pfam" id="PF01402">
    <property type="entry name" value="RHH_1"/>
    <property type="match status" value="1"/>
</dbReference>
<keyword evidence="5 8" id="KW-0238">DNA-binding</keyword>
<keyword evidence="12" id="KW-1185">Reference proteome</keyword>
<evidence type="ECO:0000256" key="4">
    <source>
        <dbReference type="ARBA" id="ARBA00023015"/>
    </source>
</evidence>
<evidence type="ECO:0000256" key="6">
    <source>
        <dbReference type="ARBA" id="ARBA00023163"/>
    </source>
</evidence>
<keyword evidence="2 8" id="KW-0533">Nickel</keyword>
<comment type="function">
    <text evidence="7">Transcriptional repressor of the nikABCDE operon. Is active in the presence of excessive concentrations of intracellular nickel.</text>
</comment>
<dbReference type="InterPro" id="IPR027271">
    <property type="entry name" value="Acetolactate_synth/TF_NikR_C"/>
</dbReference>
<dbReference type="SUPFAM" id="SSF55021">
    <property type="entry name" value="ACT-like"/>
    <property type="match status" value="1"/>
</dbReference>
<dbReference type="CDD" id="cd22231">
    <property type="entry name" value="RHH_NikR_HicB-like"/>
    <property type="match status" value="1"/>
</dbReference>
<feature type="binding site" evidence="8">
    <location>
        <position position="90"/>
    </location>
    <ligand>
        <name>Ni(2+)</name>
        <dbReference type="ChEBI" id="CHEBI:49786"/>
    </ligand>
</feature>
<evidence type="ECO:0000256" key="7">
    <source>
        <dbReference type="ARBA" id="ARBA00024723"/>
    </source>
</evidence>
<dbReference type="Pfam" id="PF08753">
    <property type="entry name" value="NikR_C"/>
    <property type="match status" value="1"/>
</dbReference>
<dbReference type="RefSeq" id="WP_378227809.1">
    <property type="nucleotide sequence ID" value="NZ_JBHSLL010000011.1"/>
</dbReference>
<dbReference type="NCBIfam" id="NF002815">
    <property type="entry name" value="PRK02967.1"/>
    <property type="match status" value="1"/>
</dbReference>
<evidence type="ECO:0000256" key="5">
    <source>
        <dbReference type="ARBA" id="ARBA00023125"/>
    </source>
</evidence>
<dbReference type="InterPro" id="IPR050192">
    <property type="entry name" value="CopG/NikR_regulator"/>
</dbReference>
<dbReference type="InterPro" id="IPR013321">
    <property type="entry name" value="Arc_rbn_hlx_hlx"/>
</dbReference>
<name>A0ABW0GWZ8_9HYPH</name>
<evidence type="ECO:0000256" key="8">
    <source>
        <dbReference type="HAMAP-Rule" id="MF_00476"/>
    </source>
</evidence>
<evidence type="ECO:0000259" key="9">
    <source>
        <dbReference type="Pfam" id="PF01402"/>
    </source>
</evidence>
<sequence>MKRITITMDDDLMEEMDRMSERNGYQTRSEIIRDLVRLGLRSAALDAGDMPDCVGILSYVYNHEARDLAQKLTASHHDHHDISIVSMHIHLDMENCLEISILKGATDLVRNFSKAIIAQKSVSYGELRIVPQRSKTSA</sequence>
<feature type="binding site" evidence="8">
    <location>
        <position position="96"/>
    </location>
    <ligand>
        <name>Ni(2+)</name>
        <dbReference type="ChEBI" id="CHEBI:49786"/>
    </ligand>
</feature>
<evidence type="ECO:0000256" key="2">
    <source>
        <dbReference type="ARBA" id="ARBA00022596"/>
    </source>
</evidence>
<dbReference type="InterPro" id="IPR022988">
    <property type="entry name" value="Ni_resp_reg_NikR"/>
</dbReference>
<comment type="similarity">
    <text evidence="1 8">Belongs to the transcriptional regulatory CopG/NikR family.</text>
</comment>
<evidence type="ECO:0000313" key="12">
    <source>
        <dbReference type="Proteomes" id="UP001596016"/>
    </source>
</evidence>
<comment type="function">
    <text evidence="8">Transcriptional regulator.</text>
</comment>
<dbReference type="PANTHER" id="PTHR34719:SF2">
    <property type="entry name" value="NICKEL-RESPONSIVE REGULATOR"/>
    <property type="match status" value="1"/>
</dbReference>
<comment type="cofactor">
    <cofactor evidence="8">
        <name>Ni(2+)</name>
        <dbReference type="ChEBI" id="CHEBI:49786"/>
    </cofactor>
    <text evidence="8">Binds 1 nickel ion per subunit.</text>
</comment>
<dbReference type="Gene3D" id="1.10.1220.10">
    <property type="entry name" value="Met repressor-like"/>
    <property type="match status" value="1"/>
</dbReference>
<feature type="binding site" evidence="8">
    <location>
        <position position="88"/>
    </location>
    <ligand>
        <name>Ni(2+)</name>
        <dbReference type="ChEBI" id="CHEBI:49786"/>
    </ligand>
</feature>
<dbReference type="SUPFAM" id="SSF47598">
    <property type="entry name" value="Ribbon-helix-helix"/>
    <property type="match status" value="1"/>
</dbReference>
<evidence type="ECO:0000313" key="11">
    <source>
        <dbReference type="EMBL" id="MFC5384938.1"/>
    </source>
</evidence>
<dbReference type="NCBIfam" id="NF003381">
    <property type="entry name" value="PRK04460.1"/>
    <property type="match status" value="1"/>
</dbReference>
<evidence type="ECO:0000256" key="1">
    <source>
        <dbReference type="ARBA" id="ARBA00008478"/>
    </source>
</evidence>
<feature type="binding site" evidence="8">
    <location>
        <position position="77"/>
    </location>
    <ligand>
        <name>Ni(2+)</name>
        <dbReference type="ChEBI" id="CHEBI:49786"/>
    </ligand>
</feature>
<dbReference type="HAMAP" id="MF_00476">
    <property type="entry name" value="NikR"/>
    <property type="match status" value="1"/>
</dbReference>
<accession>A0ABW0GWZ8</accession>